<dbReference type="OrthoDB" id="25002at2759"/>
<gene>
    <name evidence="1" type="ORF">CJ030_MR3G005578</name>
</gene>
<dbReference type="AlphaFoldDB" id="A0A6A1W4F1"/>
<dbReference type="EMBL" id="RXIC02000021">
    <property type="protein sequence ID" value="KAB1220091.1"/>
    <property type="molecule type" value="Genomic_DNA"/>
</dbReference>
<evidence type="ECO:0000313" key="1">
    <source>
        <dbReference type="EMBL" id="KAB1220091.1"/>
    </source>
</evidence>
<comment type="caution">
    <text evidence="1">The sequence shown here is derived from an EMBL/GenBank/DDBJ whole genome shotgun (WGS) entry which is preliminary data.</text>
</comment>
<sequence length="626" mass="66082">MSSCLAVISGALTPSISSYPGCSTSRSIVKLKHKNRPLFQFQRHSKLCSDSLSLQKRVVRNGVCDVSQQCCPGEAEVPSGDDFVVVNFYRFVFIRNPVAEVDRHLSFLKAAGSAIAFALKFNEGCRGFLAQRSSNRGGRYVTVVEYGGGRRQGMVMVPEGKNGHCWQILNRVFQEVVSYLKCANRPPLSIGNSKVCLEVSFVAAVKQPSVKIVGECSATVDVGKGVSCGALKEIGTHSMAHADMVARVVGSNKSVSPLSYGDAKCGELAAEFSGASVVDVWKELCELRNQVERLGYLIALKADGLNLNCQVCGYQLKAQKTFSKFLHTLVVMGWGLDASTGLSCGSPPMLGCANEDKGVLGCGSVGDSSAVAHSVAGLGGLSSVGGGVLHGDGSAIEEGVGGENLSALTSETPATTFPTPEMSFPCQDGLVAVAEVSPAFGFAPAIAETIFSALELSSPCQDGLVDVVEVSPAFVSAPATVATIFPAMQLSSPYRDGLAAQVLPASYSAPSNLIPSESINQEGLDEVGVRSGDFRQPLALLKSISTQYFPCRELVQGLSNPFILPVTNFYSCKNFFGGVPVGQEFVRDRCLPTNLLVSSVDSMTKDSVGMGWLLSPRCHGLLFSSI</sequence>
<proteinExistence type="predicted"/>
<accession>A0A6A1W4F1</accession>
<keyword evidence="2" id="KW-1185">Reference proteome</keyword>
<name>A0A6A1W4F1_9ROSI</name>
<reference evidence="1 2" key="1">
    <citation type="journal article" date="2019" name="Plant Biotechnol. J.">
        <title>The red bayberry genome and genetic basis of sex determination.</title>
        <authorList>
            <person name="Jia H.M."/>
            <person name="Jia H.J."/>
            <person name="Cai Q.L."/>
            <person name="Wang Y."/>
            <person name="Zhao H.B."/>
            <person name="Yang W.F."/>
            <person name="Wang G.Y."/>
            <person name="Li Y.H."/>
            <person name="Zhan D.L."/>
            <person name="Shen Y.T."/>
            <person name="Niu Q.F."/>
            <person name="Chang L."/>
            <person name="Qiu J."/>
            <person name="Zhao L."/>
            <person name="Xie H.B."/>
            <person name="Fu W.Y."/>
            <person name="Jin J."/>
            <person name="Li X.W."/>
            <person name="Jiao Y."/>
            <person name="Zhou C.C."/>
            <person name="Tu T."/>
            <person name="Chai C.Y."/>
            <person name="Gao J.L."/>
            <person name="Fan L.J."/>
            <person name="van de Weg E."/>
            <person name="Wang J.Y."/>
            <person name="Gao Z.S."/>
        </authorList>
    </citation>
    <scope>NUCLEOTIDE SEQUENCE [LARGE SCALE GENOMIC DNA]</scope>
    <source>
        <tissue evidence="1">Leaves</tissue>
    </source>
</reference>
<evidence type="ECO:0000313" key="2">
    <source>
        <dbReference type="Proteomes" id="UP000516437"/>
    </source>
</evidence>
<dbReference type="Proteomes" id="UP000516437">
    <property type="component" value="Chromosome 3"/>
</dbReference>
<organism evidence="1 2">
    <name type="scientific">Morella rubra</name>
    <name type="common">Chinese bayberry</name>
    <dbReference type="NCBI Taxonomy" id="262757"/>
    <lineage>
        <taxon>Eukaryota</taxon>
        <taxon>Viridiplantae</taxon>
        <taxon>Streptophyta</taxon>
        <taxon>Embryophyta</taxon>
        <taxon>Tracheophyta</taxon>
        <taxon>Spermatophyta</taxon>
        <taxon>Magnoliopsida</taxon>
        <taxon>eudicotyledons</taxon>
        <taxon>Gunneridae</taxon>
        <taxon>Pentapetalae</taxon>
        <taxon>rosids</taxon>
        <taxon>fabids</taxon>
        <taxon>Fagales</taxon>
        <taxon>Myricaceae</taxon>
        <taxon>Morella</taxon>
    </lineage>
</organism>
<protein>
    <submittedName>
        <fullName evidence="1">Uncharacterized protein</fullName>
    </submittedName>
</protein>